<keyword evidence="2" id="KW-0812">Transmembrane</keyword>
<dbReference type="STRING" id="59843.A3958_20415"/>
<keyword evidence="2" id="KW-0472">Membrane</keyword>
<evidence type="ECO:0000313" key="3">
    <source>
        <dbReference type="EMBL" id="KZS48287.1"/>
    </source>
</evidence>
<dbReference type="KEGG" id="pglu:A3958_20415"/>
<dbReference type="GeneID" id="97556194"/>
<dbReference type="Proteomes" id="UP000076796">
    <property type="component" value="Unassembled WGS sequence"/>
</dbReference>
<protein>
    <recommendedName>
        <fullName evidence="5">Methyltransferase</fullName>
    </recommendedName>
</protein>
<gene>
    <name evidence="3" type="ORF">AWU65_21295</name>
</gene>
<comment type="caution">
    <text evidence="3">The sequence shown here is derived from an EMBL/GenBank/DDBJ whole genome shotgun (WGS) entry which is preliminary data.</text>
</comment>
<proteinExistence type="predicted"/>
<feature type="region of interest" description="Disordered" evidence="1">
    <location>
        <begin position="1"/>
        <end position="29"/>
    </location>
</feature>
<evidence type="ECO:0000313" key="4">
    <source>
        <dbReference type="Proteomes" id="UP000076796"/>
    </source>
</evidence>
<dbReference type="EMBL" id="LWMH01000001">
    <property type="protein sequence ID" value="KZS48287.1"/>
    <property type="molecule type" value="Genomic_DNA"/>
</dbReference>
<accession>A0A163LNP6</accession>
<keyword evidence="4" id="KW-1185">Reference proteome</keyword>
<organism evidence="3 4">
    <name type="scientific">Paenibacillus glucanolyticus</name>
    <dbReference type="NCBI Taxonomy" id="59843"/>
    <lineage>
        <taxon>Bacteria</taxon>
        <taxon>Bacillati</taxon>
        <taxon>Bacillota</taxon>
        <taxon>Bacilli</taxon>
        <taxon>Bacillales</taxon>
        <taxon>Paenibacillaceae</taxon>
        <taxon>Paenibacillus</taxon>
    </lineage>
</organism>
<feature type="transmembrane region" description="Helical" evidence="2">
    <location>
        <begin position="75"/>
        <end position="93"/>
    </location>
</feature>
<dbReference type="RefSeq" id="WP_006209661.1">
    <property type="nucleotide sequence ID" value="NZ_CBCSBX010000004.1"/>
</dbReference>
<dbReference type="OrthoDB" id="2598858at2"/>
<feature type="transmembrane region" description="Helical" evidence="2">
    <location>
        <begin position="45"/>
        <end position="63"/>
    </location>
</feature>
<evidence type="ECO:0000256" key="1">
    <source>
        <dbReference type="SAM" id="MobiDB-lite"/>
    </source>
</evidence>
<keyword evidence="2" id="KW-1133">Transmembrane helix</keyword>
<evidence type="ECO:0000256" key="2">
    <source>
        <dbReference type="SAM" id="Phobius"/>
    </source>
</evidence>
<sequence length="174" mass="19474">MSRSWERKVNKNMSQLNKQRKKQGLSSYQGSTISDKSDVFKGRKYVLPLVLVALAGLYALLGTATSGATGGSNDVLNWVGVSLYILLALMIFLRKPYLKIERASVSTMKFNRERRLAVSDIEKIKIASGSVVIQGKGKAGNWVFSRMMNLYDTKAMGERLEEFAKTHQIPVEHD</sequence>
<name>A0A163LNP6_9BACL</name>
<evidence type="ECO:0008006" key="5">
    <source>
        <dbReference type="Google" id="ProtNLM"/>
    </source>
</evidence>
<reference evidence="3" key="1">
    <citation type="journal article" date="2016" name="Genome Announc.">
        <title>Draft genomes of two strains of Paenibacillus glucanolyticus with capability to degrade lignocellulose.</title>
        <authorList>
            <person name="Mathews S.L."/>
            <person name="Pawlak J."/>
            <person name="Grunden A.M."/>
        </authorList>
    </citation>
    <scope>NUCLEOTIDE SEQUENCE [LARGE SCALE GENOMIC DNA]</scope>
    <source>
        <strain evidence="3">SLM1</strain>
    </source>
</reference>
<dbReference type="AlphaFoldDB" id="A0A163LNP6"/>